<evidence type="ECO:0000313" key="9">
    <source>
        <dbReference type="EMBL" id="RIA94227.1"/>
    </source>
</evidence>
<organism evidence="9 10">
    <name type="scientific">Glomus cerebriforme</name>
    <dbReference type="NCBI Taxonomy" id="658196"/>
    <lineage>
        <taxon>Eukaryota</taxon>
        <taxon>Fungi</taxon>
        <taxon>Fungi incertae sedis</taxon>
        <taxon>Mucoromycota</taxon>
        <taxon>Glomeromycotina</taxon>
        <taxon>Glomeromycetes</taxon>
        <taxon>Glomerales</taxon>
        <taxon>Glomeraceae</taxon>
        <taxon>Glomus</taxon>
    </lineage>
</organism>
<dbReference type="InterPro" id="IPR000679">
    <property type="entry name" value="Znf_GATA"/>
</dbReference>
<dbReference type="GO" id="GO:0005634">
    <property type="term" value="C:nucleus"/>
    <property type="evidence" value="ECO:0007669"/>
    <property type="project" value="UniProtKB-SubCell"/>
</dbReference>
<dbReference type="STRING" id="658196.A0A397TD40"/>
<keyword evidence="3 6" id="KW-0863">Zinc-finger</keyword>
<evidence type="ECO:0000313" key="10">
    <source>
        <dbReference type="Proteomes" id="UP000265703"/>
    </source>
</evidence>
<keyword evidence="5" id="KW-0539">Nucleus</keyword>
<dbReference type="SMART" id="SM00401">
    <property type="entry name" value="ZnF_GATA"/>
    <property type="match status" value="1"/>
</dbReference>
<dbReference type="AlphaFoldDB" id="A0A397TD40"/>
<dbReference type="CDD" id="cd00202">
    <property type="entry name" value="ZnF_GATA"/>
    <property type="match status" value="1"/>
</dbReference>
<gene>
    <name evidence="8" type="ORF">C1645_665425</name>
    <name evidence="9" type="ORF">C1645_668326</name>
</gene>
<dbReference type="InterPro" id="IPR013088">
    <property type="entry name" value="Znf_NHR/GATA"/>
</dbReference>
<evidence type="ECO:0000313" key="8">
    <source>
        <dbReference type="EMBL" id="RIA80540.1"/>
    </source>
</evidence>
<comment type="subcellular location">
    <subcellularLocation>
        <location evidence="1">Nucleus</location>
    </subcellularLocation>
</comment>
<dbReference type="InterPro" id="IPR039355">
    <property type="entry name" value="Transcription_factor_GATA"/>
</dbReference>
<dbReference type="Proteomes" id="UP000265703">
    <property type="component" value="Unassembled WGS sequence"/>
</dbReference>
<feature type="non-terminal residue" evidence="9">
    <location>
        <position position="1"/>
    </location>
</feature>
<dbReference type="GO" id="GO:0045944">
    <property type="term" value="P:positive regulation of transcription by RNA polymerase II"/>
    <property type="evidence" value="ECO:0007669"/>
    <property type="project" value="TreeGrafter"/>
</dbReference>
<dbReference type="GO" id="GO:0008270">
    <property type="term" value="F:zinc ion binding"/>
    <property type="evidence" value="ECO:0007669"/>
    <property type="project" value="UniProtKB-KW"/>
</dbReference>
<evidence type="ECO:0000256" key="5">
    <source>
        <dbReference type="ARBA" id="ARBA00023242"/>
    </source>
</evidence>
<dbReference type="SUPFAM" id="SSF57716">
    <property type="entry name" value="Glucocorticoid receptor-like (DNA-binding domain)"/>
    <property type="match status" value="1"/>
</dbReference>
<dbReference type="PANTHER" id="PTHR10071:SF281">
    <property type="entry name" value="BOX A-BINDING FACTOR-RELATED"/>
    <property type="match status" value="1"/>
</dbReference>
<dbReference type="Gene3D" id="3.30.50.10">
    <property type="entry name" value="Erythroid Transcription Factor GATA-1, subunit A"/>
    <property type="match status" value="1"/>
</dbReference>
<dbReference type="PROSITE" id="PS00344">
    <property type="entry name" value="GATA_ZN_FINGER_1"/>
    <property type="match status" value="1"/>
</dbReference>
<proteinExistence type="predicted"/>
<evidence type="ECO:0000256" key="6">
    <source>
        <dbReference type="PROSITE-ProRule" id="PRU00094"/>
    </source>
</evidence>
<keyword evidence="10" id="KW-1185">Reference proteome</keyword>
<feature type="domain" description="GATA-type" evidence="7">
    <location>
        <begin position="1"/>
        <end position="50"/>
    </location>
</feature>
<protein>
    <recommendedName>
        <fullName evidence="7">GATA-type domain-containing protein</fullName>
    </recommendedName>
</protein>
<dbReference type="GO" id="GO:0000122">
    <property type="term" value="P:negative regulation of transcription by RNA polymerase II"/>
    <property type="evidence" value="ECO:0007669"/>
    <property type="project" value="TreeGrafter"/>
</dbReference>
<evidence type="ECO:0000256" key="3">
    <source>
        <dbReference type="ARBA" id="ARBA00022771"/>
    </source>
</evidence>
<evidence type="ECO:0000256" key="4">
    <source>
        <dbReference type="ARBA" id="ARBA00022833"/>
    </source>
</evidence>
<accession>A0A397TD40</accession>
<dbReference type="OrthoDB" id="515401at2759"/>
<feature type="non-terminal residue" evidence="9">
    <location>
        <position position="52"/>
    </location>
</feature>
<dbReference type="GO" id="GO:0000981">
    <property type="term" value="F:DNA-binding transcription factor activity, RNA polymerase II-specific"/>
    <property type="evidence" value="ECO:0007669"/>
    <property type="project" value="TreeGrafter"/>
</dbReference>
<sequence>IQCANCGQTQTPLWRKNDKGQPLCNACGLYAKLHNRDRPIAMRKSKIQRRRR</sequence>
<name>A0A397TD40_9GLOM</name>
<reference evidence="9 10" key="1">
    <citation type="submission" date="2018-06" db="EMBL/GenBank/DDBJ databases">
        <title>Comparative genomics reveals the genomic features of Rhizophagus irregularis, R. cerebriforme, R. diaphanum and Gigaspora rosea, and their symbiotic lifestyle signature.</title>
        <authorList>
            <person name="Morin E."/>
            <person name="San Clemente H."/>
            <person name="Chen E.C.H."/>
            <person name="De La Providencia I."/>
            <person name="Hainaut M."/>
            <person name="Kuo A."/>
            <person name="Kohler A."/>
            <person name="Murat C."/>
            <person name="Tang N."/>
            <person name="Roy S."/>
            <person name="Loubradou J."/>
            <person name="Henrissat B."/>
            <person name="Grigoriev I.V."/>
            <person name="Corradi N."/>
            <person name="Roux C."/>
            <person name="Martin F.M."/>
        </authorList>
    </citation>
    <scope>NUCLEOTIDE SEQUENCE [LARGE SCALE GENOMIC DNA]</scope>
    <source>
        <strain evidence="9 10">DAOM 227022</strain>
    </source>
</reference>
<dbReference type="GO" id="GO:0000978">
    <property type="term" value="F:RNA polymerase II cis-regulatory region sequence-specific DNA binding"/>
    <property type="evidence" value="ECO:0007669"/>
    <property type="project" value="TreeGrafter"/>
</dbReference>
<evidence type="ECO:0000256" key="1">
    <source>
        <dbReference type="ARBA" id="ARBA00004123"/>
    </source>
</evidence>
<dbReference type="Pfam" id="PF00320">
    <property type="entry name" value="GATA"/>
    <property type="match status" value="1"/>
</dbReference>
<evidence type="ECO:0000259" key="7">
    <source>
        <dbReference type="PROSITE" id="PS50114"/>
    </source>
</evidence>
<dbReference type="EMBL" id="QKYT01000086">
    <property type="protein sequence ID" value="RIA94227.1"/>
    <property type="molecule type" value="Genomic_DNA"/>
</dbReference>
<evidence type="ECO:0000256" key="2">
    <source>
        <dbReference type="ARBA" id="ARBA00022723"/>
    </source>
</evidence>
<dbReference type="EMBL" id="QKYT01000948">
    <property type="protein sequence ID" value="RIA80540.1"/>
    <property type="molecule type" value="Genomic_DNA"/>
</dbReference>
<keyword evidence="2" id="KW-0479">Metal-binding</keyword>
<dbReference type="PROSITE" id="PS50114">
    <property type="entry name" value="GATA_ZN_FINGER_2"/>
    <property type="match status" value="1"/>
</dbReference>
<keyword evidence="4" id="KW-0862">Zinc</keyword>
<comment type="caution">
    <text evidence="9">The sequence shown here is derived from an EMBL/GenBank/DDBJ whole genome shotgun (WGS) entry which is preliminary data.</text>
</comment>
<dbReference type="PANTHER" id="PTHR10071">
    <property type="entry name" value="TRANSCRIPTION FACTOR GATA FAMILY MEMBER"/>
    <property type="match status" value="1"/>
</dbReference>